<protein>
    <submittedName>
        <fullName evidence="8">Uncharacterized membrane protein YeaQ/YmgE, transglycosylase-associated protein family</fullName>
    </submittedName>
</protein>
<proteinExistence type="inferred from homology"/>
<feature type="transmembrane region" description="Helical" evidence="7">
    <location>
        <begin position="29"/>
        <end position="50"/>
    </location>
</feature>
<evidence type="ECO:0000256" key="5">
    <source>
        <dbReference type="ARBA" id="ARBA00022989"/>
    </source>
</evidence>
<organism evidence="8 9">
    <name type="scientific">Peptococcus niger</name>
    <dbReference type="NCBI Taxonomy" id="2741"/>
    <lineage>
        <taxon>Bacteria</taxon>
        <taxon>Bacillati</taxon>
        <taxon>Bacillota</taxon>
        <taxon>Clostridia</taxon>
        <taxon>Eubacteriales</taxon>
        <taxon>Peptococcaceae</taxon>
        <taxon>Peptococcus</taxon>
    </lineage>
</organism>
<gene>
    <name evidence="8" type="ORF">SAMN04489866_11041</name>
</gene>
<evidence type="ECO:0000256" key="3">
    <source>
        <dbReference type="ARBA" id="ARBA00022475"/>
    </source>
</evidence>
<dbReference type="RefSeq" id="WP_091792137.1">
    <property type="nucleotide sequence ID" value="NZ_FNAF01000010.1"/>
</dbReference>
<evidence type="ECO:0000313" key="9">
    <source>
        <dbReference type="Proteomes" id="UP000198995"/>
    </source>
</evidence>
<comment type="similarity">
    <text evidence="2">Belongs to the UPF0410 family.</text>
</comment>
<dbReference type="STRING" id="2741.SAMN04489866_11041"/>
<evidence type="ECO:0000256" key="7">
    <source>
        <dbReference type="SAM" id="Phobius"/>
    </source>
</evidence>
<keyword evidence="9" id="KW-1185">Reference proteome</keyword>
<evidence type="ECO:0000256" key="4">
    <source>
        <dbReference type="ARBA" id="ARBA00022692"/>
    </source>
</evidence>
<dbReference type="EMBL" id="FNAF01000010">
    <property type="protein sequence ID" value="SDD92378.1"/>
    <property type="molecule type" value="Genomic_DNA"/>
</dbReference>
<name>A0A1G6YPQ9_PEPNI</name>
<accession>A0A1G6YPQ9</accession>
<dbReference type="Pfam" id="PF04226">
    <property type="entry name" value="Transgly_assoc"/>
    <property type="match status" value="1"/>
</dbReference>
<dbReference type="PANTHER" id="PTHR33884:SF3">
    <property type="entry name" value="UPF0410 PROTEIN YMGE"/>
    <property type="match status" value="1"/>
</dbReference>
<reference evidence="8 9" key="1">
    <citation type="submission" date="2016-10" db="EMBL/GenBank/DDBJ databases">
        <authorList>
            <person name="de Groot N.N."/>
        </authorList>
    </citation>
    <scope>NUCLEOTIDE SEQUENCE [LARGE SCALE GENOMIC DNA]</scope>
    <source>
        <strain evidence="8 9">DSM 20475</strain>
    </source>
</reference>
<dbReference type="OrthoDB" id="964123at2"/>
<dbReference type="AlphaFoldDB" id="A0A1G6YPQ9"/>
<comment type="subcellular location">
    <subcellularLocation>
        <location evidence="1">Cell membrane</location>
        <topology evidence="1">Multi-pass membrane protein</topology>
    </subcellularLocation>
</comment>
<evidence type="ECO:0000256" key="6">
    <source>
        <dbReference type="ARBA" id="ARBA00023136"/>
    </source>
</evidence>
<feature type="transmembrane region" description="Helical" evidence="7">
    <location>
        <begin position="6"/>
        <end position="22"/>
    </location>
</feature>
<keyword evidence="4 7" id="KW-0812">Transmembrane</keyword>
<dbReference type="PANTHER" id="PTHR33884">
    <property type="entry name" value="UPF0410 PROTEIN YMGE"/>
    <property type="match status" value="1"/>
</dbReference>
<evidence type="ECO:0000256" key="2">
    <source>
        <dbReference type="ARBA" id="ARBA00011006"/>
    </source>
</evidence>
<dbReference type="GO" id="GO:0005886">
    <property type="term" value="C:plasma membrane"/>
    <property type="evidence" value="ECO:0007669"/>
    <property type="project" value="UniProtKB-SubCell"/>
</dbReference>
<keyword evidence="5 7" id="KW-1133">Transmembrane helix</keyword>
<sequence>MGIISWIIVGALAGWIASMIMGKNAQMGALANIGVGIAGGFIGGFLLSLIDKGQLTGINVPTIGTAVLGAVVLLFIVGKVQKKS</sequence>
<evidence type="ECO:0000256" key="1">
    <source>
        <dbReference type="ARBA" id="ARBA00004651"/>
    </source>
</evidence>
<feature type="transmembrane region" description="Helical" evidence="7">
    <location>
        <begin position="56"/>
        <end position="77"/>
    </location>
</feature>
<keyword evidence="3" id="KW-1003">Cell membrane</keyword>
<keyword evidence="6 7" id="KW-0472">Membrane</keyword>
<dbReference type="InterPro" id="IPR007341">
    <property type="entry name" value="Transgly_assoc"/>
</dbReference>
<evidence type="ECO:0000313" key="8">
    <source>
        <dbReference type="EMBL" id="SDD92378.1"/>
    </source>
</evidence>
<dbReference type="Proteomes" id="UP000198995">
    <property type="component" value="Unassembled WGS sequence"/>
</dbReference>